<dbReference type="EMBL" id="BK059091">
    <property type="protein sequence ID" value="DAE28701.1"/>
    <property type="molecule type" value="Genomic_DNA"/>
</dbReference>
<evidence type="ECO:0000313" key="2">
    <source>
        <dbReference type="EMBL" id="DAE28701.1"/>
    </source>
</evidence>
<sequence length="129" mass="14938">MSKLFKCSICGREYDNVNDFLKCVTNCAADVKRKEKEESEQRLAEINAAINGVKQAKAYYDQKLKEFKEKYPKEYELNFRNDSGCFCNCCDDIAKTVPKSKKDTNNSSIKTTYDFQDTVNEMLNLLKLQ</sequence>
<feature type="coiled-coil region" evidence="1">
    <location>
        <begin position="29"/>
        <end position="56"/>
    </location>
</feature>
<organism evidence="2">
    <name type="scientific">virus sp. ctmTa7</name>
    <dbReference type="NCBI Taxonomy" id="2828255"/>
    <lineage>
        <taxon>Viruses</taxon>
    </lineage>
</organism>
<protein>
    <submittedName>
        <fullName evidence="2">Monocytic leukemia zinc finger protein finger, acetyl transferase, DNA</fullName>
    </submittedName>
</protein>
<dbReference type="GO" id="GO:0016740">
    <property type="term" value="F:transferase activity"/>
    <property type="evidence" value="ECO:0007669"/>
    <property type="project" value="UniProtKB-KW"/>
</dbReference>
<name>A0A8S5RCA7_9VIRU</name>
<proteinExistence type="predicted"/>
<evidence type="ECO:0000256" key="1">
    <source>
        <dbReference type="SAM" id="Coils"/>
    </source>
</evidence>
<reference evidence="2" key="1">
    <citation type="journal article" date="2021" name="Proc. Natl. Acad. Sci. U.S.A.">
        <title>A Catalog of Tens of Thousands of Viruses from Human Metagenomes Reveals Hidden Associations with Chronic Diseases.</title>
        <authorList>
            <person name="Tisza M.J."/>
            <person name="Buck C.B."/>
        </authorList>
    </citation>
    <scope>NUCLEOTIDE SEQUENCE</scope>
    <source>
        <strain evidence="2">CtmTa7</strain>
    </source>
</reference>
<keyword evidence="2" id="KW-0808">Transferase</keyword>
<accession>A0A8S5RCA7</accession>
<keyword evidence="1" id="KW-0175">Coiled coil</keyword>